<dbReference type="PANTHER" id="PTHR39069:SF9">
    <property type="entry name" value="EB DOMAIN-CONTAINING PROTEIN"/>
    <property type="match status" value="1"/>
</dbReference>
<evidence type="ECO:0000259" key="2">
    <source>
        <dbReference type="Pfam" id="PF01683"/>
    </source>
</evidence>
<protein>
    <recommendedName>
        <fullName evidence="2">EB domain-containing protein</fullName>
    </recommendedName>
</protein>
<feature type="signal peptide" evidence="1">
    <location>
        <begin position="1"/>
        <end position="23"/>
    </location>
</feature>
<sequence>MVQIVPILMGVALLFWPMLMTYSFDETEAELEERLGKITESLVSRQRCFTDNDCRENSFCYDNDHNRVGLCKCQAGYELLLRNRTYYTCKTLSKWGEDCELTEQCIDNLGSLALCDGTCQCQPQTSRFPFDGRCHEINLLEDFCRSDANCVLEDGSYAFCADGQCQCNIGLRPTLDRKHCVIARALGENCTDDYQCSFTANSVCRDVCRCSIDYVISRNNTACLKAATYFNETCEEHVQCSEFLRDSVCSNNYCGCQDGYHSYENKCVRTVNVGSSCGDKDECIFSQDYAGILDCLEGVCQCLPEKRNEPVCGGASHLQTMVSVFLIVFQIFCCVRFIF</sequence>
<name>A0ABD1EQ61_HYPHA</name>
<dbReference type="PANTHER" id="PTHR39069">
    <property type="entry name" value="ECDYSONE-INDUCIBLE GENE E1, ISOFORM A"/>
    <property type="match status" value="1"/>
</dbReference>
<evidence type="ECO:0000313" key="4">
    <source>
        <dbReference type="Proteomes" id="UP001566132"/>
    </source>
</evidence>
<keyword evidence="4" id="KW-1185">Reference proteome</keyword>
<evidence type="ECO:0000313" key="3">
    <source>
        <dbReference type="EMBL" id="KAL1500902.1"/>
    </source>
</evidence>
<dbReference type="AlphaFoldDB" id="A0ABD1EQ61"/>
<dbReference type="EMBL" id="JBDJPC010000005">
    <property type="protein sequence ID" value="KAL1500902.1"/>
    <property type="molecule type" value="Genomic_DNA"/>
</dbReference>
<dbReference type="InterPro" id="IPR006149">
    <property type="entry name" value="EB_dom"/>
</dbReference>
<evidence type="ECO:0000256" key="1">
    <source>
        <dbReference type="SAM" id="SignalP"/>
    </source>
</evidence>
<comment type="caution">
    <text evidence="3">The sequence shown here is derived from an EMBL/GenBank/DDBJ whole genome shotgun (WGS) entry which is preliminary data.</text>
</comment>
<dbReference type="Proteomes" id="UP001566132">
    <property type="component" value="Unassembled WGS sequence"/>
</dbReference>
<keyword evidence="1" id="KW-0732">Signal</keyword>
<reference evidence="3 4" key="1">
    <citation type="submission" date="2024-05" db="EMBL/GenBank/DDBJ databases">
        <title>Genetic variation in Jamaican populations of the coffee berry borer (Hypothenemus hampei).</title>
        <authorList>
            <person name="Errbii M."/>
            <person name="Myrie A."/>
        </authorList>
    </citation>
    <scope>NUCLEOTIDE SEQUENCE [LARGE SCALE GENOMIC DNA]</scope>
    <source>
        <strain evidence="3">JA-Hopewell-2020-01-JO</strain>
        <tissue evidence="3">Whole body</tissue>
    </source>
</reference>
<organism evidence="3 4">
    <name type="scientific">Hypothenemus hampei</name>
    <name type="common">Coffee berry borer</name>
    <dbReference type="NCBI Taxonomy" id="57062"/>
    <lineage>
        <taxon>Eukaryota</taxon>
        <taxon>Metazoa</taxon>
        <taxon>Ecdysozoa</taxon>
        <taxon>Arthropoda</taxon>
        <taxon>Hexapoda</taxon>
        <taxon>Insecta</taxon>
        <taxon>Pterygota</taxon>
        <taxon>Neoptera</taxon>
        <taxon>Endopterygota</taxon>
        <taxon>Coleoptera</taxon>
        <taxon>Polyphaga</taxon>
        <taxon>Cucujiformia</taxon>
        <taxon>Curculionidae</taxon>
        <taxon>Scolytinae</taxon>
        <taxon>Hypothenemus</taxon>
    </lineage>
</organism>
<feature type="chain" id="PRO_5044808996" description="EB domain-containing protein" evidence="1">
    <location>
        <begin position="24"/>
        <end position="339"/>
    </location>
</feature>
<accession>A0ABD1EQ61</accession>
<dbReference type="Pfam" id="PF01683">
    <property type="entry name" value="EB"/>
    <property type="match status" value="1"/>
</dbReference>
<gene>
    <name evidence="3" type="ORF">ABEB36_006321</name>
</gene>
<proteinExistence type="predicted"/>
<feature type="domain" description="EB" evidence="2">
    <location>
        <begin position="256"/>
        <end position="309"/>
    </location>
</feature>